<keyword evidence="3" id="KW-1185">Reference proteome</keyword>
<organism evidence="2 3">
    <name type="scientific">Triparma verrucosa</name>
    <dbReference type="NCBI Taxonomy" id="1606542"/>
    <lineage>
        <taxon>Eukaryota</taxon>
        <taxon>Sar</taxon>
        <taxon>Stramenopiles</taxon>
        <taxon>Ochrophyta</taxon>
        <taxon>Bolidophyceae</taxon>
        <taxon>Parmales</taxon>
        <taxon>Triparmaceae</taxon>
        <taxon>Triparma</taxon>
    </lineage>
</organism>
<accession>A0A9W7F6Q6</accession>
<gene>
    <name evidence="2" type="ORF">TrVE_jg4753</name>
</gene>
<dbReference type="Proteomes" id="UP001165160">
    <property type="component" value="Unassembled WGS sequence"/>
</dbReference>
<proteinExistence type="predicted"/>
<evidence type="ECO:0000259" key="1">
    <source>
        <dbReference type="PROSITE" id="PS51286"/>
    </source>
</evidence>
<protein>
    <recommendedName>
        <fullName evidence="1">RAP domain-containing protein</fullName>
    </recommendedName>
</protein>
<dbReference type="EMBL" id="BRXX01000290">
    <property type="protein sequence ID" value="GMI02839.1"/>
    <property type="molecule type" value="Genomic_DNA"/>
</dbReference>
<comment type="caution">
    <text evidence="2">The sequence shown here is derived from an EMBL/GenBank/DDBJ whole genome shotgun (WGS) entry which is preliminary data.</text>
</comment>
<dbReference type="SMART" id="SM00952">
    <property type="entry name" value="RAP"/>
    <property type="match status" value="1"/>
</dbReference>
<feature type="domain" description="RAP" evidence="1">
    <location>
        <begin position="641"/>
        <end position="704"/>
    </location>
</feature>
<reference evidence="3" key="1">
    <citation type="journal article" date="2023" name="Commun. Biol.">
        <title>Genome analysis of Parmales, the sister group of diatoms, reveals the evolutionary specialization of diatoms from phago-mixotrophs to photoautotrophs.</title>
        <authorList>
            <person name="Ban H."/>
            <person name="Sato S."/>
            <person name="Yoshikawa S."/>
            <person name="Yamada K."/>
            <person name="Nakamura Y."/>
            <person name="Ichinomiya M."/>
            <person name="Sato N."/>
            <person name="Blanc-Mathieu R."/>
            <person name="Endo H."/>
            <person name="Kuwata A."/>
            <person name="Ogata H."/>
        </authorList>
    </citation>
    <scope>NUCLEOTIDE SEQUENCE [LARGE SCALE GENOMIC DNA]</scope>
    <source>
        <strain evidence="3">NIES 3699</strain>
    </source>
</reference>
<dbReference type="Pfam" id="PF08373">
    <property type="entry name" value="RAP"/>
    <property type="match status" value="1"/>
</dbReference>
<name>A0A9W7F6Q6_9STRA</name>
<dbReference type="InterPro" id="IPR013584">
    <property type="entry name" value="RAP"/>
</dbReference>
<dbReference type="AlphaFoldDB" id="A0A9W7F6Q6"/>
<evidence type="ECO:0000313" key="2">
    <source>
        <dbReference type="EMBL" id="GMI02839.1"/>
    </source>
</evidence>
<dbReference type="PROSITE" id="PS51286">
    <property type="entry name" value="RAP"/>
    <property type="match status" value="1"/>
</dbReference>
<sequence length="719" mass="80505">MSTGPSAHPTPPCSETVSNLLNHWNSNKSLYTDLNLSTLLTRVLKSPPPPSTSPSSPLLTSLITVVLKSILSSPSSFGPRQVGSSLHNLSRHKIHHPLLPPTLTSVSANLDLKSCSLQTLSVLCLTYTNYGHSTPIFDKINDIYKYEPSSNGLPSKSVFSLSNILISYTRRVGGRTTIPFNVVKSLEDERWGGSDVKGLCSVFYSLVGMGCLGEERLRGTLEGFFRNVDEGWGMDYGRISDHDLTALSHLMRSVATLKWGEEGGEKEEVLNMPKLKESVRNARFRGGDVKRLNNLININFSLVVLKVGPDDTDDIEAEVDNPDVEAEVDNPDVEAEVDNPSASNKHIANVSIYRILNQSTKLAECGMERLTMLCWCCARDNVLSSNNIFKAIDEGFGKVNSLLEAGEKGKLKESGLFDNSVSNDLGKSNVITNKRLGNITFSCAKLNFYMPSLIEYIEKYHRFEEDDDPQATSRHQGRAKGLSNVAWFFARTGIYCERVFKHLEEDCFANLDEWDPRCRSVVMWSICILGKQERHEKFLKFLWKNRQVCPTDAQVLLLTEPTGVDLDCTEEEIDVLKKMVGTKGRVSISRGQDEVFGYLELITDGAVSEERNLNQNMGGGASDWGEYLNVDAVVNDGGKNLVVEYNGPQHYLTAFEKDGGYGFQENGVTLSKMDWLKKRGYEVVVIPFWEWPEEAEEREEYLRTKLGRRRTWAEWKGKG</sequence>
<evidence type="ECO:0000313" key="3">
    <source>
        <dbReference type="Proteomes" id="UP001165160"/>
    </source>
</evidence>